<dbReference type="RefSeq" id="WP_247377619.1">
    <property type="nucleotide sequence ID" value="NZ_JALLGV010000004.1"/>
</dbReference>
<dbReference type="EMBL" id="JBHUDJ010000001">
    <property type="protein sequence ID" value="MFD1585370.1"/>
    <property type="molecule type" value="Genomic_DNA"/>
</dbReference>
<comment type="function">
    <text evidence="5">Catalyzes the dephosphorylation of 2-phosphoglycolate.</text>
</comment>
<dbReference type="PANTHER" id="PTHR10000">
    <property type="entry name" value="PHOSPHOSERINE PHOSPHATASE"/>
    <property type="match status" value="1"/>
</dbReference>
<feature type="binding site" evidence="5">
    <location>
        <position position="152"/>
    </location>
    <ligand>
        <name>substrate</name>
    </ligand>
</feature>
<keyword evidence="4 5" id="KW-0119">Carbohydrate metabolism</keyword>
<evidence type="ECO:0000313" key="8">
    <source>
        <dbReference type="Proteomes" id="UP001597119"/>
    </source>
</evidence>
<sequence length="228" mass="24123">MTPPLVVDIDGTLTGPDRGLDPRTMPILKEWDAPVVVATGKAFPYPVGLCEFLAIPIRVIAENGGVVYVAETETVVFTGEPEAAQAVAEEFQAAGYDLGWGRADMVNRWRETEIAVNLDAPLEPLEALAADHGLEVVDTGFAYHVKSPAQNKGKGLKAVARELGRDPEEFVAVGDSENDVSTFEVAGRAIAVANADDRALAAADEVTEGEYGEGFLEAVDLIEGGLEG</sequence>
<comment type="cofactor">
    <cofactor evidence="5">
        <name>Mg(2+)</name>
        <dbReference type="ChEBI" id="CHEBI:18420"/>
    </cofactor>
</comment>
<protein>
    <recommendedName>
        <fullName evidence="5 6">Phosphoglycolate phosphatase</fullName>
        <shortName evidence="5">PGP</shortName>
        <shortName evidence="5">PGPase</shortName>
        <ecNumber evidence="5 6">3.1.3.18</ecNumber>
    </recommendedName>
</protein>
<dbReference type="NCBIfam" id="TIGR01484">
    <property type="entry name" value="HAD-SF-IIB"/>
    <property type="match status" value="1"/>
</dbReference>
<name>A0ABD6C7H9_9EURY</name>
<dbReference type="PANTHER" id="PTHR10000:SF8">
    <property type="entry name" value="HAD SUPERFAMILY HYDROLASE-LIKE, TYPE 3"/>
    <property type="match status" value="1"/>
</dbReference>
<keyword evidence="8" id="KW-1185">Reference proteome</keyword>
<dbReference type="InterPro" id="IPR023214">
    <property type="entry name" value="HAD_sf"/>
</dbReference>
<keyword evidence="1 5" id="KW-0479">Metal-binding</keyword>
<dbReference type="NCBIfam" id="TIGR01487">
    <property type="entry name" value="Pglycolate_arch"/>
    <property type="match status" value="1"/>
</dbReference>
<dbReference type="InterPro" id="IPR006379">
    <property type="entry name" value="HAD-SF_hydro_IIB"/>
</dbReference>
<dbReference type="Pfam" id="PF08282">
    <property type="entry name" value="Hydrolase_3"/>
    <property type="match status" value="2"/>
</dbReference>
<gene>
    <name evidence="7" type="ORF">ACFR9U_00115</name>
</gene>
<dbReference type="Gene3D" id="3.90.1070.10">
    <property type="match status" value="1"/>
</dbReference>
<organism evidence="7 8">
    <name type="scientific">Halorientalis brevis</name>
    <dbReference type="NCBI Taxonomy" id="1126241"/>
    <lineage>
        <taxon>Archaea</taxon>
        <taxon>Methanobacteriati</taxon>
        <taxon>Methanobacteriota</taxon>
        <taxon>Stenosarchaea group</taxon>
        <taxon>Halobacteria</taxon>
        <taxon>Halobacteriales</taxon>
        <taxon>Haloarculaceae</taxon>
        <taxon>Halorientalis</taxon>
    </lineage>
</organism>
<dbReference type="GO" id="GO:0046872">
    <property type="term" value="F:metal ion binding"/>
    <property type="evidence" value="ECO:0007669"/>
    <property type="project" value="UniProtKB-KW"/>
</dbReference>
<dbReference type="AlphaFoldDB" id="A0ABD6C7H9"/>
<accession>A0ABD6C7H9</accession>
<dbReference type="Proteomes" id="UP001597119">
    <property type="component" value="Unassembled WGS sequence"/>
</dbReference>
<evidence type="ECO:0000256" key="5">
    <source>
        <dbReference type="HAMAP-Rule" id="MF_01419"/>
    </source>
</evidence>
<feature type="active site" description="Nucleophile" evidence="5">
    <location>
        <position position="8"/>
    </location>
</feature>
<dbReference type="InterPro" id="IPR006382">
    <property type="entry name" value="PGPase"/>
</dbReference>
<keyword evidence="3 5" id="KW-0460">Magnesium</keyword>
<feature type="binding site" evidence="5">
    <location>
        <position position="10"/>
    </location>
    <ligand>
        <name>Mg(2+)</name>
        <dbReference type="ChEBI" id="CHEBI:18420"/>
    </ligand>
</feature>
<dbReference type="Gene3D" id="3.40.50.1000">
    <property type="entry name" value="HAD superfamily/HAD-like"/>
    <property type="match status" value="1"/>
</dbReference>
<feature type="binding site" evidence="5">
    <location>
        <position position="179"/>
    </location>
    <ligand>
        <name>Mg(2+)</name>
        <dbReference type="ChEBI" id="CHEBI:18420"/>
    </ligand>
</feature>
<evidence type="ECO:0000256" key="3">
    <source>
        <dbReference type="ARBA" id="ARBA00022842"/>
    </source>
</evidence>
<dbReference type="GO" id="GO:0008967">
    <property type="term" value="F:phosphoglycolate phosphatase activity"/>
    <property type="evidence" value="ECO:0007669"/>
    <property type="project" value="UniProtKB-UniRule"/>
</dbReference>
<evidence type="ECO:0000256" key="6">
    <source>
        <dbReference type="NCBIfam" id="TIGR01487"/>
    </source>
</evidence>
<evidence type="ECO:0000256" key="2">
    <source>
        <dbReference type="ARBA" id="ARBA00022801"/>
    </source>
</evidence>
<comment type="caution">
    <text evidence="7">The sequence shown here is derived from an EMBL/GenBank/DDBJ whole genome shotgun (WGS) entry which is preliminary data.</text>
</comment>
<reference evidence="7 8" key="1">
    <citation type="journal article" date="2019" name="Int. J. Syst. Evol. Microbiol.">
        <title>The Global Catalogue of Microorganisms (GCM) 10K type strain sequencing project: providing services to taxonomists for standard genome sequencing and annotation.</title>
        <authorList>
            <consortium name="The Broad Institute Genomics Platform"/>
            <consortium name="The Broad Institute Genome Sequencing Center for Infectious Disease"/>
            <person name="Wu L."/>
            <person name="Ma J."/>
        </authorList>
    </citation>
    <scope>NUCLEOTIDE SEQUENCE [LARGE SCALE GENOMIC DNA]</scope>
    <source>
        <strain evidence="7 8">CGMCC 1.12125</strain>
    </source>
</reference>
<dbReference type="SUPFAM" id="SSF56784">
    <property type="entry name" value="HAD-like"/>
    <property type="match status" value="1"/>
</dbReference>
<comment type="similarity">
    <text evidence="5">Belongs to the archaeal SPP-like hydrolase family.</text>
</comment>
<dbReference type="CDD" id="cd01427">
    <property type="entry name" value="HAD_like"/>
    <property type="match status" value="1"/>
</dbReference>
<evidence type="ECO:0000256" key="4">
    <source>
        <dbReference type="ARBA" id="ARBA00023277"/>
    </source>
</evidence>
<comment type="catalytic activity">
    <reaction evidence="5">
        <text>2-phosphoglycolate + H2O = glycolate + phosphate</text>
        <dbReference type="Rhea" id="RHEA:14369"/>
        <dbReference type="ChEBI" id="CHEBI:15377"/>
        <dbReference type="ChEBI" id="CHEBI:29805"/>
        <dbReference type="ChEBI" id="CHEBI:43474"/>
        <dbReference type="ChEBI" id="CHEBI:58033"/>
        <dbReference type="EC" id="3.1.3.18"/>
    </reaction>
</comment>
<keyword evidence="2 5" id="KW-0378">Hydrolase</keyword>
<feature type="binding site" evidence="5">
    <location>
        <position position="175"/>
    </location>
    <ligand>
        <name>Mg(2+)</name>
        <dbReference type="ChEBI" id="CHEBI:18420"/>
    </ligand>
</feature>
<dbReference type="InterPro" id="IPR036412">
    <property type="entry name" value="HAD-like_sf"/>
</dbReference>
<proteinExistence type="inferred from homology"/>
<feature type="binding site" evidence="5">
    <location>
        <position position="8"/>
    </location>
    <ligand>
        <name>Mg(2+)</name>
        <dbReference type="ChEBI" id="CHEBI:18420"/>
    </ligand>
</feature>
<dbReference type="NCBIfam" id="TIGR01482">
    <property type="entry name" value="SPP-subfamily"/>
    <property type="match status" value="1"/>
</dbReference>
<dbReference type="EC" id="3.1.3.18" evidence="5 6"/>
<evidence type="ECO:0000256" key="1">
    <source>
        <dbReference type="ARBA" id="ARBA00022723"/>
    </source>
</evidence>
<dbReference type="HAMAP" id="MF_01419">
    <property type="entry name" value="GPH_hydrolase_arch"/>
    <property type="match status" value="1"/>
</dbReference>
<evidence type="ECO:0000313" key="7">
    <source>
        <dbReference type="EMBL" id="MFD1585370.1"/>
    </source>
</evidence>